<dbReference type="EMBL" id="JAQOWY010000732">
    <property type="protein sequence ID" value="KAK1839009.1"/>
    <property type="molecule type" value="Genomic_DNA"/>
</dbReference>
<accession>A0AAD9E627</accession>
<proteinExistence type="predicted"/>
<name>A0AAD9E627_9PEZI</name>
<gene>
    <name evidence="2" type="ORF">CCHR01_18372</name>
</gene>
<dbReference type="Proteomes" id="UP001243330">
    <property type="component" value="Unassembled WGS sequence"/>
</dbReference>
<dbReference type="PANTHER" id="PTHR33112">
    <property type="entry name" value="DOMAIN PROTEIN, PUTATIVE-RELATED"/>
    <property type="match status" value="1"/>
</dbReference>
<sequence>MLNNGRPQGDLKTDSPLDLRLIETSSIAQIPEEDTRYVALSHCWGSPDAAARMLQTTRETLDAFTQSIPWEGLTKTFQHGMLVAKHIGIKYIWIDSLCIVQDDAQDWAEEASRMASIYENAHLTVAVTGATNGDKGLFINTSNEPMPRRGVHEIKLPSLQYPIYVRRSLPYRDETVLGHHNALEGLSERPLLRRGWAFQERLLSPSILHFTQDELILEYDNVTHRSSCECETLSHCVPGFVSGRNLLEKIDISSELWPWRLIVENYAWRLLTSEADRLPALSGIATKVQQQYPSLGSYLAGLWEADLVRASLEDARAGPSQTATDFSSKDIAISTSNMVLGFHWR</sequence>
<protein>
    <recommendedName>
        <fullName evidence="1">Heterokaryon incompatibility domain-containing protein</fullName>
    </recommendedName>
</protein>
<dbReference type="Pfam" id="PF06985">
    <property type="entry name" value="HET"/>
    <property type="match status" value="1"/>
</dbReference>
<comment type="caution">
    <text evidence="2">The sequence shown here is derived from an EMBL/GenBank/DDBJ whole genome shotgun (WGS) entry which is preliminary data.</text>
</comment>
<organism evidence="2 3">
    <name type="scientific">Colletotrichum chrysophilum</name>
    <dbReference type="NCBI Taxonomy" id="1836956"/>
    <lineage>
        <taxon>Eukaryota</taxon>
        <taxon>Fungi</taxon>
        <taxon>Dikarya</taxon>
        <taxon>Ascomycota</taxon>
        <taxon>Pezizomycotina</taxon>
        <taxon>Sordariomycetes</taxon>
        <taxon>Hypocreomycetidae</taxon>
        <taxon>Glomerellales</taxon>
        <taxon>Glomerellaceae</taxon>
        <taxon>Colletotrichum</taxon>
        <taxon>Colletotrichum gloeosporioides species complex</taxon>
    </lineage>
</organism>
<evidence type="ECO:0000313" key="3">
    <source>
        <dbReference type="Proteomes" id="UP001243330"/>
    </source>
</evidence>
<evidence type="ECO:0000259" key="1">
    <source>
        <dbReference type="Pfam" id="PF06985"/>
    </source>
</evidence>
<dbReference type="InterPro" id="IPR010730">
    <property type="entry name" value="HET"/>
</dbReference>
<evidence type="ECO:0000313" key="2">
    <source>
        <dbReference type="EMBL" id="KAK1839009.1"/>
    </source>
</evidence>
<dbReference type="AlphaFoldDB" id="A0AAD9E627"/>
<feature type="domain" description="Heterokaryon incompatibility" evidence="1">
    <location>
        <begin position="37"/>
        <end position="200"/>
    </location>
</feature>
<dbReference type="PANTHER" id="PTHR33112:SF9">
    <property type="entry name" value="HETEROKARYON INCOMPATIBILITY DOMAIN-CONTAINING PROTEIN"/>
    <property type="match status" value="1"/>
</dbReference>
<reference evidence="2" key="1">
    <citation type="submission" date="2023-01" db="EMBL/GenBank/DDBJ databases">
        <title>Colletotrichum chrysophilum M932 genome sequence.</title>
        <authorList>
            <person name="Baroncelli R."/>
        </authorList>
    </citation>
    <scope>NUCLEOTIDE SEQUENCE</scope>
    <source>
        <strain evidence="2">M932</strain>
    </source>
</reference>
<keyword evidence="3" id="KW-1185">Reference proteome</keyword>